<dbReference type="InterPro" id="IPR002078">
    <property type="entry name" value="Sigma_54_int"/>
</dbReference>
<dbReference type="InterPro" id="IPR003593">
    <property type="entry name" value="AAA+_ATPase"/>
</dbReference>
<evidence type="ECO:0000256" key="3">
    <source>
        <dbReference type="ARBA" id="ARBA00023015"/>
    </source>
</evidence>
<dbReference type="InterPro" id="IPR025662">
    <property type="entry name" value="Sigma_54_int_dom_ATP-bd_1"/>
</dbReference>
<evidence type="ECO:0000256" key="4">
    <source>
        <dbReference type="ARBA" id="ARBA00023163"/>
    </source>
</evidence>
<dbReference type="Pfam" id="PF02954">
    <property type="entry name" value="HTH_8"/>
    <property type="match status" value="1"/>
</dbReference>
<dbReference type="SMART" id="SM00382">
    <property type="entry name" value="AAA"/>
    <property type="match status" value="1"/>
</dbReference>
<proteinExistence type="predicted"/>
<evidence type="ECO:0000256" key="1">
    <source>
        <dbReference type="ARBA" id="ARBA00022741"/>
    </source>
</evidence>
<evidence type="ECO:0000313" key="7">
    <source>
        <dbReference type="Proteomes" id="UP000787672"/>
    </source>
</evidence>
<dbReference type="RefSeq" id="WP_216557912.1">
    <property type="nucleotide sequence ID" value="NZ_JAHLQN010000001.1"/>
</dbReference>
<organism evidence="6 7">
    <name type="scientific">Dysosmobacter acutus</name>
    <dbReference type="NCBI Taxonomy" id="2841504"/>
    <lineage>
        <taxon>Bacteria</taxon>
        <taxon>Bacillati</taxon>
        <taxon>Bacillota</taxon>
        <taxon>Clostridia</taxon>
        <taxon>Eubacteriales</taxon>
        <taxon>Oscillospiraceae</taxon>
        <taxon>Dysosmobacter</taxon>
    </lineage>
</organism>
<dbReference type="Pfam" id="PF25601">
    <property type="entry name" value="AAA_lid_14"/>
    <property type="match status" value="1"/>
</dbReference>
<keyword evidence="7" id="KW-1185">Reference proteome</keyword>
<dbReference type="Pfam" id="PF00158">
    <property type="entry name" value="Sigma54_activat"/>
    <property type="match status" value="1"/>
</dbReference>
<evidence type="ECO:0000313" key="6">
    <source>
        <dbReference type="EMBL" id="MBU5625678.1"/>
    </source>
</evidence>
<comment type="caution">
    <text evidence="6">The sequence shown here is derived from an EMBL/GenBank/DDBJ whole genome shotgun (WGS) entry which is preliminary data.</text>
</comment>
<gene>
    <name evidence="6" type="ORF">KQI82_01850</name>
</gene>
<sequence length="486" mass="55137">MLKFEDYAMSNVDVLQVVDRNYRIVFNSRFESAFGTVEPGYHPEDYLGRNFFEVYPGISRNHSSIVRTMSTGKVTVRRRQRYTDYKGRSFLSDNVTIPIMSRGKILGVFELNKDITTIKDLEAQGDPDDQNPEQITFDSILTQNAVMRENIHRAKMFATNKAPIFIYGETGTGKELFAQAIIHACNVPYSKVVAHNCASVPEALMESALFGSVKGAYTGAENRKGLFEAANGGILFLDEFNSMPYSVQGKLLRVLQDGSFRPLGSNTEKKVDVKVIAAMNEDPMEAIRQKKLRSDLFYRLGANMIKLIPLRERGEDIQWFTSYYIQQFSQLYHKNVTGLTAELQDLFLQYSWNGNIREMKNVIDSMVNICDGDTLSTDHLPIYLYDILQDYRVRKVWQEDLDQLVSRRIEVPRAAVSPAPAPLPDLTDGAEECLDLNLALKRTERELIGRALQLAKGNKTAAAALLRIPRQTLNYKLSQLKEVPEL</sequence>
<dbReference type="CDD" id="cd00009">
    <property type="entry name" value="AAA"/>
    <property type="match status" value="1"/>
</dbReference>
<dbReference type="PANTHER" id="PTHR32071:SF74">
    <property type="entry name" value="TRANSCRIPTIONAL ACTIVATOR ROCR"/>
    <property type="match status" value="1"/>
</dbReference>
<accession>A0ABS6F6J0</accession>
<dbReference type="PANTHER" id="PTHR32071">
    <property type="entry name" value="TRANSCRIPTIONAL REGULATORY PROTEIN"/>
    <property type="match status" value="1"/>
</dbReference>
<reference evidence="6 7" key="1">
    <citation type="submission" date="2021-06" db="EMBL/GenBank/DDBJ databases">
        <authorList>
            <person name="Sun Q."/>
            <person name="Li D."/>
        </authorList>
    </citation>
    <scope>NUCLEOTIDE SEQUENCE [LARGE SCALE GENOMIC DNA]</scope>
    <source>
        <strain evidence="6 7">MSJ-2</strain>
    </source>
</reference>
<keyword evidence="2" id="KW-0067">ATP-binding</keyword>
<dbReference type="PROSITE" id="PS00675">
    <property type="entry name" value="SIGMA54_INTERACT_1"/>
    <property type="match status" value="1"/>
</dbReference>
<dbReference type="InterPro" id="IPR002197">
    <property type="entry name" value="HTH_Fis"/>
</dbReference>
<dbReference type="Proteomes" id="UP000787672">
    <property type="component" value="Unassembled WGS sequence"/>
</dbReference>
<evidence type="ECO:0000256" key="2">
    <source>
        <dbReference type="ARBA" id="ARBA00022840"/>
    </source>
</evidence>
<keyword evidence="4" id="KW-0804">Transcription</keyword>
<feature type="domain" description="Sigma-54 factor interaction" evidence="5">
    <location>
        <begin position="140"/>
        <end position="368"/>
    </location>
</feature>
<protein>
    <submittedName>
        <fullName evidence="6">Sigma 54-interacting transcriptional regulator</fullName>
    </submittedName>
</protein>
<keyword evidence="3" id="KW-0805">Transcription regulation</keyword>
<dbReference type="InterPro" id="IPR058031">
    <property type="entry name" value="AAA_lid_NorR"/>
</dbReference>
<dbReference type="PROSITE" id="PS50045">
    <property type="entry name" value="SIGMA54_INTERACT_4"/>
    <property type="match status" value="1"/>
</dbReference>
<keyword evidence="1" id="KW-0547">Nucleotide-binding</keyword>
<dbReference type="EMBL" id="JAHLQN010000001">
    <property type="protein sequence ID" value="MBU5625678.1"/>
    <property type="molecule type" value="Genomic_DNA"/>
</dbReference>
<name>A0ABS6F6J0_9FIRM</name>
<evidence type="ECO:0000259" key="5">
    <source>
        <dbReference type="PROSITE" id="PS50045"/>
    </source>
</evidence>